<dbReference type="InterPro" id="IPR028973">
    <property type="entry name" value="PhnB-like"/>
</dbReference>
<keyword evidence="5" id="KW-1185">Reference proteome</keyword>
<evidence type="ECO:0000259" key="1">
    <source>
        <dbReference type="Pfam" id="PF06983"/>
    </source>
</evidence>
<accession>A0A2T7BV64</accession>
<dbReference type="Proteomes" id="UP000254956">
    <property type="component" value="Unassembled WGS sequence"/>
</dbReference>
<dbReference type="AlphaFoldDB" id="A0A2T7BV64"/>
<organism evidence="3 4">
    <name type="scientific">Staphylococcus arlettae</name>
    <dbReference type="NCBI Taxonomy" id="29378"/>
    <lineage>
        <taxon>Bacteria</taxon>
        <taxon>Bacillati</taxon>
        <taxon>Bacillota</taxon>
        <taxon>Bacilli</taxon>
        <taxon>Bacillales</taxon>
        <taxon>Staphylococcaceae</taxon>
        <taxon>Staphylococcus</taxon>
    </lineage>
</organism>
<dbReference type="CDD" id="cd06588">
    <property type="entry name" value="PhnB_like"/>
    <property type="match status" value="1"/>
</dbReference>
<dbReference type="Proteomes" id="UP000321598">
    <property type="component" value="Unassembled WGS sequence"/>
</dbReference>
<dbReference type="InterPro" id="IPR029068">
    <property type="entry name" value="Glyas_Bleomycin-R_OHBP_Dase"/>
</dbReference>
<reference evidence="2 5" key="2">
    <citation type="submission" date="2019-07" db="EMBL/GenBank/DDBJ databases">
        <title>Whole genome shotgun sequence of Staphylococcus arlettae NBRC 109765.</title>
        <authorList>
            <person name="Hosoyama A."/>
            <person name="Uohara A."/>
            <person name="Ohji S."/>
            <person name="Ichikawa N."/>
        </authorList>
    </citation>
    <scope>NUCLEOTIDE SEQUENCE [LARGE SCALE GENOMIC DNA]</scope>
    <source>
        <strain evidence="2 5">NBRC 109765</strain>
    </source>
</reference>
<evidence type="ECO:0000313" key="2">
    <source>
        <dbReference type="EMBL" id="GEP99551.1"/>
    </source>
</evidence>
<dbReference type="EMBL" id="BKAV01000003">
    <property type="protein sequence ID" value="GEP99551.1"/>
    <property type="molecule type" value="Genomic_DNA"/>
</dbReference>
<dbReference type="SUPFAM" id="SSF54593">
    <property type="entry name" value="Glyoxalase/Bleomycin resistance protein/Dihydroxybiphenyl dioxygenase"/>
    <property type="match status" value="1"/>
</dbReference>
<proteinExistence type="predicted"/>
<dbReference type="Pfam" id="PF06983">
    <property type="entry name" value="3-dmu-9_3-mt"/>
    <property type="match status" value="1"/>
</dbReference>
<dbReference type="STRING" id="1212545.SARL_08459"/>
<dbReference type="GeneID" id="97288362"/>
<dbReference type="PANTHER" id="PTHR33990">
    <property type="entry name" value="PROTEIN YJDN-RELATED"/>
    <property type="match status" value="1"/>
</dbReference>
<evidence type="ECO:0000313" key="4">
    <source>
        <dbReference type="Proteomes" id="UP000254956"/>
    </source>
</evidence>
<evidence type="ECO:0000313" key="5">
    <source>
        <dbReference type="Proteomes" id="UP000321598"/>
    </source>
</evidence>
<gene>
    <name evidence="3" type="ORF">NCTC12413_02055</name>
    <name evidence="2" type="ORF">SAR03_05890</name>
</gene>
<evidence type="ECO:0000313" key="3">
    <source>
        <dbReference type="EMBL" id="SUJ23007.1"/>
    </source>
</evidence>
<sequence length="143" mass="15872">MSSLIPYLTFDNTKEALAYYEAVFGATDIQRLPVDANQASNFGLAETEAENATMHAEFKIAGTTVLASDAFGGNSKINDSIALLIDYDLNNEADTREVEALYERVSQHESIEVAMPLAEQFWGGKMAVFTDKYNVKWMLHGQH</sequence>
<name>A0A2T7BV64_9STAP</name>
<reference evidence="3 4" key="1">
    <citation type="submission" date="2018-06" db="EMBL/GenBank/DDBJ databases">
        <authorList>
            <consortium name="Pathogen Informatics"/>
            <person name="Doyle S."/>
        </authorList>
    </citation>
    <scope>NUCLEOTIDE SEQUENCE [LARGE SCALE GENOMIC DNA]</scope>
    <source>
        <strain evidence="3 4">NCTC12413</strain>
    </source>
</reference>
<feature type="domain" description="PhnB-like" evidence="1">
    <location>
        <begin position="4"/>
        <end position="137"/>
    </location>
</feature>
<protein>
    <submittedName>
        <fullName evidence="3">Glyoxalase family protein</fullName>
    </submittedName>
    <submittedName>
        <fullName evidence="2">VOC family protein</fullName>
    </submittedName>
</protein>
<dbReference type="OrthoDB" id="9795306at2"/>
<dbReference type="Gene3D" id="3.10.180.10">
    <property type="entry name" value="2,3-Dihydroxybiphenyl 1,2-Dioxygenase, domain 1"/>
    <property type="match status" value="1"/>
</dbReference>
<dbReference type="RefSeq" id="WP_002510411.1">
    <property type="nucleotide sequence ID" value="NZ_AP019698.1"/>
</dbReference>
<dbReference type="EMBL" id="UGZE01000001">
    <property type="protein sequence ID" value="SUJ23007.1"/>
    <property type="molecule type" value="Genomic_DNA"/>
</dbReference>
<dbReference type="PANTHER" id="PTHR33990:SF5">
    <property type="entry name" value="PHNB-LIKE DOMAIN-CONTAINING PROTEIN"/>
    <property type="match status" value="1"/>
</dbReference>